<gene>
    <name evidence="1" type="ORF">PoB_005420200</name>
</gene>
<comment type="caution">
    <text evidence="1">The sequence shown here is derived from an EMBL/GenBank/DDBJ whole genome shotgun (WGS) entry which is preliminary data.</text>
</comment>
<evidence type="ECO:0008006" key="3">
    <source>
        <dbReference type="Google" id="ProtNLM"/>
    </source>
</evidence>
<reference evidence="1 2" key="1">
    <citation type="journal article" date="2021" name="Elife">
        <title>Chloroplast acquisition without the gene transfer in kleptoplastic sea slugs, Plakobranchus ocellatus.</title>
        <authorList>
            <person name="Maeda T."/>
            <person name="Takahashi S."/>
            <person name="Yoshida T."/>
            <person name="Shimamura S."/>
            <person name="Takaki Y."/>
            <person name="Nagai Y."/>
            <person name="Toyoda A."/>
            <person name="Suzuki Y."/>
            <person name="Arimoto A."/>
            <person name="Ishii H."/>
            <person name="Satoh N."/>
            <person name="Nishiyama T."/>
            <person name="Hasebe M."/>
            <person name="Maruyama T."/>
            <person name="Minagawa J."/>
            <person name="Obokata J."/>
            <person name="Shigenobu S."/>
        </authorList>
    </citation>
    <scope>NUCLEOTIDE SEQUENCE [LARGE SCALE GENOMIC DNA]</scope>
</reference>
<proteinExistence type="predicted"/>
<accession>A0AAV4C8J3</accession>
<dbReference type="EMBL" id="BLXT01005946">
    <property type="protein sequence ID" value="GFO27697.1"/>
    <property type="molecule type" value="Genomic_DNA"/>
</dbReference>
<name>A0AAV4C8J3_9GAST</name>
<organism evidence="1 2">
    <name type="scientific">Plakobranchus ocellatus</name>
    <dbReference type="NCBI Taxonomy" id="259542"/>
    <lineage>
        <taxon>Eukaryota</taxon>
        <taxon>Metazoa</taxon>
        <taxon>Spiralia</taxon>
        <taxon>Lophotrochozoa</taxon>
        <taxon>Mollusca</taxon>
        <taxon>Gastropoda</taxon>
        <taxon>Heterobranchia</taxon>
        <taxon>Euthyneura</taxon>
        <taxon>Panpulmonata</taxon>
        <taxon>Sacoglossa</taxon>
        <taxon>Placobranchoidea</taxon>
        <taxon>Plakobranchidae</taxon>
        <taxon>Plakobranchus</taxon>
    </lineage>
</organism>
<dbReference type="Proteomes" id="UP000735302">
    <property type="component" value="Unassembled WGS sequence"/>
</dbReference>
<dbReference type="AlphaFoldDB" id="A0AAV4C8J3"/>
<evidence type="ECO:0000313" key="2">
    <source>
        <dbReference type="Proteomes" id="UP000735302"/>
    </source>
</evidence>
<evidence type="ECO:0000313" key="1">
    <source>
        <dbReference type="EMBL" id="GFO27697.1"/>
    </source>
</evidence>
<protein>
    <recommendedName>
        <fullName evidence="3">SRCR domain-containing protein</fullName>
    </recommendedName>
</protein>
<sequence>MDRRAINGHYQGEMGRLGSLDVWVNDGNYDSGVSVNGSTVTCKHRLSSSAIVWQDLVLQGNDGTKIRQRSCQAYN</sequence>
<keyword evidence="2" id="KW-1185">Reference proteome</keyword>